<keyword evidence="8 13" id="KW-1133">Transmembrane helix</keyword>
<feature type="transmembrane region" description="Helical" evidence="13">
    <location>
        <begin position="79"/>
        <end position="100"/>
    </location>
</feature>
<feature type="transmembrane region" description="Helical" evidence="13">
    <location>
        <begin position="106"/>
        <end position="123"/>
    </location>
</feature>
<evidence type="ECO:0000256" key="6">
    <source>
        <dbReference type="ARBA" id="ARBA00022960"/>
    </source>
</evidence>
<keyword evidence="7" id="KW-0573">Peptidoglycan synthesis</keyword>
<feature type="transmembrane region" description="Helical" evidence="13">
    <location>
        <begin position="130"/>
        <end position="148"/>
    </location>
</feature>
<feature type="transmembrane region" description="Helical" evidence="13">
    <location>
        <begin position="20"/>
        <end position="38"/>
    </location>
</feature>
<dbReference type="PATRIC" id="fig|380242.3.peg.4156"/>
<evidence type="ECO:0000256" key="3">
    <source>
        <dbReference type="ARBA" id="ARBA00022676"/>
    </source>
</evidence>
<dbReference type="InterPro" id="IPR001182">
    <property type="entry name" value="FtsW/RodA"/>
</dbReference>
<dbReference type="GO" id="GO:0005886">
    <property type="term" value="C:plasma membrane"/>
    <property type="evidence" value="ECO:0007669"/>
    <property type="project" value="TreeGrafter"/>
</dbReference>
<dbReference type="NCBIfam" id="TIGR02210">
    <property type="entry name" value="rodA_shape"/>
    <property type="match status" value="1"/>
</dbReference>
<proteinExistence type="predicted"/>
<evidence type="ECO:0000313" key="15">
    <source>
        <dbReference type="Proteomes" id="UP000034954"/>
    </source>
</evidence>
<dbReference type="GO" id="GO:0008360">
    <property type="term" value="P:regulation of cell shape"/>
    <property type="evidence" value="ECO:0007669"/>
    <property type="project" value="UniProtKB-KW"/>
</dbReference>
<keyword evidence="2" id="KW-1003">Cell membrane</keyword>
<keyword evidence="5 13" id="KW-0812">Transmembrane</keyword>
<dbReference type="Proteomes" id="UP000034954">
    <property type="component" value="Unassembled WGS sequence"/>
</dbReference>
<dbReference type="GO" id="GO:0016757">
    <property type="term" value="F:glycosyltransferase activity"/>
    <property type="evidence" value="ECO:0007669"/>
    <property type="project" value="UniProtKB-KW"/>
</dbReference>
<sequence>MGFTLFFTLLYLDYLLVANYAYVIYGVVLLLLILLLVFGGSVKGSQRWFSVGSFSIQPSEFMKITLVITLAQFLRYPKYGLGFVDIGISLLLTGIPMALIVKQPDLGTALVMMPILVAILYTAGIRLYQLVIFIGAGIAVSPLLWLFLLKPYQKLRIVGFLWPDKTADWGAGYHRLQSLIAIGSGGLWGAGWGNGTQNQMRFLPERHTDFIFAVIAEEWGFLRSCFVLLLYIVFLTCGIGIARRTREPCGRLIVVGLVTMFATQIIANICMTLGIAPIVGITLPFMSYGGSSMLTSFIALSLIFNVKMRSKIDLASRRFHGLH</sequence>
<gene>
    <name evidence="14" type="ORF">BROFUL_03380</name>
</gene>
<evidence type="ECO:0000256" key="11">
    <source>
        <dbReference type="ARBA" id="ARBA00032370"/>
    </source>
</evidence>
<organism evidence="14 15">
    <name type="scientific">Candidatus Brocadia fulgida</name>
    <dbReference type="NCBI Taxonomy" id="380242"/>
    <lineage>
        <taxon>Bacteria</taxon>
        <taxon>Pseudomonadati</taxon>
        <taxon>Planctomycetota</taxon>
        <taxon>Candidatus Brocadiia</taxon>
        <taxon>Candidatus Brocadiales</taxon>
        <taxon>Candidatus Brocadiaceae</taxon>
        <taxon>Candidatus Brocadia</taxon>
    </lineage>
</organism>
<evidence type="ECO:0000256" key="7">
    <source>
        <dbReference type="ARBA" id="ARBA00022984"/>
    </source>
</evidence>
<accession>A0A0M2UTX3</accession>
<feature type="transmembrane region" description="Helical" evidence="13">
    <location>
        <begin position="254"/>
        <end position="279"/>
    </location>
</feature>
<evidence type="ECO:0000256" key="4">
    <source>
        <dbReference type="ARBA" id="ARBA00022679"/>
    </source>
</evidence>
<dbReference type="GO" id="GO:0015648">
    <property type="term" value="F:lipid-linked peptidoglycan transporter activity"/>
    <property type="evidence" value="ECO:0007669"/>
    <property type="project" value="TreeGrafter"/>
</dbReference>
<keyword evidence="3" id="KW-0328">Glycosyltransferase</keyword>
<evidence type="ECO:0000256" key="9">
    <source>
        <dbReference type="ARBA" id="ARBA00023136"/>
    </source>
</evidence>
<evidence type="ECO:0000256" key="1">
    <source>
        <dbReference type="ARBA" id="ARBA00004141"/>
    </source>
</evidence>
<dbReference type="PANTHER" id="PTHR30474">
    <property type="entry name" value="CELL CYCLE PROTEIN"/>
    <property type="match status" value="1"/>
</dbReference>
<feature type="transmembrane region" description="Helical" evidence="13">
    <location>
        <begin position="285"/>
        <end position="304"/>
    </location>
</feature>
<feature type="transmembrane region" description="Helical" evidence="13">
    <location>
        <begin position="221"/>
        <end position="242"/>
    </location>
</feature>
<dbReference type="AlphaFoldDB" id="A0A0M2UTX3"/>
<dbReference type="InterPro" id="IPR011923">
    <property type="entry name" value="RodA/MrdB"/>
</dbReference>
<keyword evidence="9 13" id="KW-0472">Membrane</keyword>
<keyword evidence="6" id="KW-0133">Cell shape</keyword>
<dbReference type="GO" id="GO:0051301">
    <property type="term" value="P:cell division"/>
    <property type="evidence" value="ECO:0007669"/>
    <property type="project" value="InterPro"/>
</dbReference>
<name>A0A0M2UTX3_9BACT</name>
<dbReference type="InterPro" id="IPR018365">
    <property type="entry name" value="Cell_cycle_FtsW-rel_CS"/>
</dbReference>
<dbReference type="PROSITE" id="PS00428">
    <property type="entry name" value="FTSW_RODA_SPOVE"/>
    <property type="match status" value="1"/>
</dbReference>
<dbReference type="GO" id="GO:0071555">
    <property type="term" value="P:cell wall organization"/>
    <property type="evidence" value="ECO:0007669"/>
    <property type="project" value="UniProtKB-KW"/>
</dbReference>
<evidence type="ECO:0000256" key="2">
    <source>
        <dbReference type="ARBA" id="ARBA00022475"/>
    </source>
</evidence>
<dbReference type="GO" id="GO:0009252">
    <property type="term" value="P:peptidoglycan biosynthetic process"/>
    <property type="evidence" value="ECO:0007669"/>
    <property type="project" value="UniProtKB-KW"/>
</dbReference>
<comment type="caution">
    <text evidence="14">The sequence shown here is derived from an EMBL/GenBank/DDBJ whole genome shotgun (WGS) entry which is preliminary data.</text>
</comment>
<comment type="subcellular location">
    <subcellularLocation>
        <location evidence="1">Membrane</location>
        <topology evidence="1">Multi-pass membrane protein</topology>
    </subcellularLocation>
</comment>
<evidence type="ECO:0000256" key="8">
    <source>
        <dbReference type="ARBA" id="ARBA00022989"/>
    </source>
</evidence>
<evidence type="ECO:0000256" key="5">
    <source>
        <dbReference type="ARBA" id="ARBA00022692"/>
    </source>
</evidence>
<evidence type="ECO:0000256" key="13">
    <source>
        <dbReference type="SAM" id="Phobius"/>
    </source>
</evidence>
<dbReference type="EMBL" id="LAQJ01000310">
    <property type="protein sequence ID" value="KKO17929.1"/>
    <property type="molecule type" value="Genomic_DNA"/>
</dbReference>
<evidence type="ECO:0000256" key="12">
    <source>
        <dbReference type="ARBA" id="ARBA00033270"/>
    </source>
</evidence>
<keyword evidence="15" id="KW-1185">Reference proteome</keyword>
<dbReference type="GO" id="GO:0032153">
    <property type="term" value="C:cell division site"/>
    <property type="evidence" value="ECO:0007669"/>
    <property type="project" value="TreeGrafter"/>
</dbReference>
<dbReference type="PANTHER" id="PTHR30474:SF1">
    <property type="entry name" value="PEPTIDOGLYCAN GLYCOSYLTRANSFERASE MRDB"/>
    <property type="match status" value="1"/>
</dbReference>
<keyword evidence="10" id="KW-0961">Cell wall biogenesis/degradation</keyword>
<evidence type="ECO:0000256" key="10">
    <source>
        <dbReference type="ARBA" id="ARBA00023316"/>
    </source>
</evidence>
<dbReference type="Pfam" id="PF01098">
    <property type="entry name" value="FTSW_RODA_SPOVE"/>
    <property type="match status" value="1"/>
</dbReference>
<evidence type="ECO:0000313" key="14">
    <source>
        <dbReference type="EMBL" id="KKO17929.1"/>
    </source>
</evidence>
<protein>
    <recommendedName>
        <fullName evidence="12">Cell wall polymerase</fullName>
    </recommendedName>
    <alternativeName>
        <fullName evidence="11">Peptidoglycan polymerase</fullName>
    </alternativeName>
</protein>
<reference evidence="14 15" key="1">
    <citation type="journal article" date="2013" name="BMC Microbiol.">
        <title>Identification of the type II cytochrome c maturation pathway in anammox bacteria by comparative genomics.</title>
        <authorList>
            <person name="Ferousi C."/>
            <person name="Speth D.R."/>
            <person name="Reimann J."/>
            <person name="Op den Camp H.J."/>
            <person name="Allen J.W."/>
            <person name="Keltjens J.T."/>
            <person name="Jetten M.S."/>
        </authorList>
    </citation>
    <scope>NUCLEOTIDE SEQUENCE [LARGE SCALE GENOMIC DNA]</scope>
    <source>
        <strain evidence="14">RU1</strain>
    </source>
</reference>
<keyword evidence="4" id="KW-0808">Transferase</keyword>